<accession>A0A1I6G9V3</accession>
<organism evidence="1 2">
    <name type="scientific">Yoonia tamlensis</name>
    <dbReference type="NCBI Taxonomy" id="390270"/>
    <lineage>
        <taxon>Bacteria</taxon>
        <taxon>Pseudomonadati</taxon>
        <taxon>Pseudomonadota</taxon>
        <taxon>Alphaproteobacteria</taxon>
        <taxon>Rhodobacterales</taxon>
        <taxon>Paracoccaceae</taxon>
        <taxon>Yoonia</taxon>
    </lineage>
</organism>
<evidence type="ECO:0000313" key="1">
    <source>
        <dbReference type="EMBL" id="SFR38992.1"/>
    </source>
</evidence>
<dbReference type="Proteomes" id="UP000199478">
    <property type="component" value="Unassembled WGS sequence"/>
</dbReference>
<sequence>MSPFKIAVLACGLLAACDQTPPIVVEDNLPLDDPRQQALVMSECAIYFAAVAKLEAAGQSANGNPTKDCPVEARARAADINPMVSVPSVTPGYPETLYQRMLARGIPADLAADIAKSKAFWDLVAQRDSAYANF</sequence>
<dbReference type="AlphaFoldDB" id="A0A1I6G9V3"/>
<reference evidence="2" key="1">
    <citation type="submission" date="2016-10" db="EMBL/GenBank/DDBJ databases">
        <authorList>
            <person name="Varghese N."/>
            <person name="Submissions S."/>
        </authorList>
    </citation>
    <scope>NUCLEOTIDE SEQUENCE [LARGE SCALE GENOMIC DNA]</scope>
    <source>
        <strain evidence="2">DSM 26879</strain>
    </source>
</reference>
<gene>
    <name evidence="1" type="ORF">SAMN04488005_1308</name>
</gene>
<keyword evidence="2" id="KW-1185">Reference proteome</keyword>
<dbReference type="EMBL" id="FOYP01000001">
    <property type="protein sequence ID" value="SFR38992.1"/>
    <property type="molecule type" value="Genomic_DNA"/>
</dbReference>
<protein>
    <recommendedName>
        <fullName evidence="3">Lipoprotein</fullName>
    </recommendedName>
</protein>
<dbReference type="OrthoDB" id="7651709at2"/>
<proteinExistence type="predicted"/>
<dbReference type="PROSITE" id="PS51257">
    <property type="entry name" value="PROKAR_LIPOPROTEIN"/>
    <property type="match status" value="1"/>
</dbReference>
<evidence type="ECO:0008006" key="3">
    <source>
        <dbReference type="Google" id="ProtNLM"/>
    </source>
</evidence>
<name>A0A1I6G9V3_9RHOB</name>
<dbReference type="RefSeq" id="WP_090197880.1">
    <property type="nucleotide sequence ID" value="NZ_FOYP01000001.1"/>
</dbReference>
<evidence type="ECO:0000313" key="2">
    <source>
        <dbReference type="Proteomes" id="UP000199478"/>
    </source>
</evidence>